<evidence type="ECO:0000313" key="3">
    <source>
        <dbReference type="EMBL" id="VEP17832.1"/>
    </source>
</evidence>
<dbReference type="Gene3D" id="2.170.130.20">
    <property type="entry name" value="LCCL-like domain"/>
    <property type="match status" value="2"/>
</dbReference>
<keyword evidence="1" id="KW-0732">Signal</keyword>
<organism evidence="3 4">
    <name type="scientific">Hyella patelloides LEGE 07179</name>
    <dbReference type="NCBI Taxonomy" id="945734"/>
    <lineage>
        <taxon>Bacteria</taxon>
        <taxon>Bacillati</taxon>
        <taxon>Cyanobacteriota</taxon>
        <taxon>Cyanophyceae</taxon>
        <taxon>Pleurocapsales</taxon>
        <taxon>Hyellaceae</taxon>
        <taxon>Hyella</taxon>
    </lineage>
</organism>
<dbReference type="Pfam" id="PF03815">
    <property type="entry name" value="LCCL"/>
    <property type="match status" value="2"/>
</dbReference>
<dbReference type="InterPro" id="IPR036609">
    <property type="entry name" value="LCCL_sf"/>
</dbReference>
<dbReference type="Proteomes" id="UP000320055">
    <property type="component" value="Unassembled WGS sequence"/>
</dbReference>
<protein>
    <recommendedName>
        <fullName evidence="2">LCCL domain-containing protein</fullName>
    </recommendedName>
</protein>
<dbReference type="RefSeq" id="WP_144876278.1">
    <property type="nucleotide sequence ID" value="NZ_LR214381.1"/>
</dbReference>
<keyword evidence="4" id="KW-1185">Reference proteome</keyword>
<feature type="chain" id="PRO_5021783349" description="LCCL domain-containing protein" evidence="1">
    <location>
        <begin position="32"/>
        <end position="266"/>
    </location>
</feature>
<name>A0A563W2A9_9CYAN</name>
<dbReference type="InterPro" id="IPR004043">
    <property type="entry name" value="LCCL"/>
</dbReference>
<feature type="signal peptide" evidence="1">
    <location>
        <begin position="1"/>
        <end position="31"/>
    </location>
</feature>
<dbReference type="OrthoDB" id="9814546at2"/>
<dbReference type="EMBL" id="CAACVJ010000611">
    <property type="protein sequence ID" value="VEP17832.1"/>
    <property type="molecule type" value="Genomic_DNA"/>
</dbReference>
<evidence type="ECO:0000259" key="2">
    <source>
        <dbReference type="PROSITE" id="PS50820"/>
    </source>
</evidence>
<proteinExistence type="predicted"/>
<feature type="domain" description="LCCL" evidence="2">
    <location>
        <begin position="68"/>
        <end position="128"/>
    </location>
</feature>
<accession>A0A563W2A9</accession>
<dbReference type="SUPFAM" id="SSF69848">
    <property type="entry name" value="LCCL domain"/>
    <property type="match status" value="2"/>
</dbReference>
<reference evidence="3 4" key="1">
    <citation type="submission" date="2019-01" db="EMBL/GenBank/DDBJ databases">
        <authorList>
            <person name="Brito A."/>
        </authorList>
    </citation>
    <scope>NUCLEOTIDE SEQUENCE [LARGE SCALE GENOMIC DNA]</scope>
    <source>
        <strain evidence="3">1</strain>
    </source>
</reference>
<dbReference type="AlphaFoldDB" id="A0A563W2A9"/>
<evidence type="ECO:0000256" key="1">
    <source>
        <dbReference type="SAM" id="SignalP"/>
    </source>
</evidence>
<dbReference type="PANTHER" id="PTHR31331">
    <property type="entry name" value="LCCL DOMAIN PROTEIN (AFU_ORTHOLOGUE AFUA_5G08630)"/>
    <property type="match status" value="1"/>
</dbReference>
<dbReference type="PROSITE" id="PS50820">
    <property type="entry name" value="LCCL"/>
    <property type="match status" value="2"/>
</dbReference>
<sequence length="266" mass="28859">MSYKKFRQTLTLGLLSLFVGFSSVASNQATAQSDSPSIPEIEWDTALKFFQFDNDKFIGQRLTAKCPPAVVNQSYAGVYGTDSYPSNNSICIAALHAGKINTEGGVVTVQLNPGESDYTGSTRNDVTTANLPATPRSMAFIDGSSSAKNQEIHLSYIPRLDWDTKFTATGFAYRDLIGQRFTFNCPAAPNDFRQRLIYGTDSYAFHSIVCQAAVHAGKITTDGGLVTVQIDPGVDNLVGSIRNGIETDDRQGSDRSISFVDNPVNK</sequence>
<evidence type="ECO:0000313" key="4">
    <source>
        <dbReference type="Proteomes" id="UP000320055"/>
    </source>
</evidence>
<feature type="domain" description="LCCL" evidence="2">
    <location>
        <begin position="197"/>
        <end position="247"/>
    </location>
</feature>
<dbReference type="InterPro" id="IPR051957">
    <property type="entry name" value="CRISP-LCCL_domain"/>
</dbReference>
<dbReference type="SMART" id="SM00603">
    <property type="entry name" value="LCCL"/>
    <property type="match status" value="2"/>
</dbReference>
<dbReference type="PANTHER" id="PTHR31331:SF1">
    <property type="entry name" value="CYSTEINE RICH SECRETORY PROTEIN LCCL DOMAIN CONTAINING 2"/>
    <property type="match status" value="1"/>
</dbReference>
<gene>
    <name evidence="3" type="ORF">H1P_6490004</name>
</gene>